<dbReference type="EMBL" id="FNRL01000020">
    <property type="protein sequence ID" value="SEA88656.1"/>
    <property type="molecule type" value="Genomic_DNA"/>
</dbReference>
<protein>
    <submittedName>
        <fullName evidence="1">Uncharacterized protein</fullName>
    </submittedName>
</protein>
<sequence>MKDENSIFIDGINLDIEMRVFLIDLAYRLIRDGYVYEKDGLSYQTKLVPSDIAFVYQELRRQLSTSIYS</sequence>
<evidence type="ECO:0000313" key="2">
    <source>
        <dbReference type="Proteomes" id="UP000199656"/>
    </source>
</evidence>
<dbReference type="Proteomes" id="UP000199656">
    <property type="component" value="Unassembled WGS sequence"/>
</dbReference>
<keyword evidence="2" id="KW-1185">Reference proteome</keyword>
<reference evidence="2" key="1">
    <citation type="submission" date="2016-10" db="EMBL/GenBank/DDBJ databases">
        <authorList>
            <person name="Varghese N."/>
            <person name="Submissions S."/>
        </authorList>
    </citation>
    <scope>NUCLEOTIDE SEQUENCE [LARGE SCALE GENOMIC DNA]</scope>
    <source>
        <strain evidence="2">DSM 23920</strain>
    </source>
</reference>
<proteinExistence type="predicted"/>
<dbReference type="RefSeq" id="WP_089763669.1">
    <property type="nucleotide sequence ID" value="NZ_BKAT01000033.1"/>
</dbReference>
<gene>
    <name evidence="1" type="ORF">SAMN05660909_03974</name>
</gene>
<accession>A0A1H4EUP7</accession>
<dbReference type="AlphaFoldDB" id="A0A1H4EUP7"/>
<evidence type="ECO:0000313" key="1">
    <source>
        <dbReference type="EMBL" id="SEA88656.1"/>
    </source>
</evidence>
<organism evidence="1 2">
    <name type="scientific">Chitinophaga terrae</name>
    <name type="common">ex Kim and Jung 2007</name>
    <dbReference type="NCBI Taxonomy" id="408074"/>
    <lineage>
        <taxon>Bacteria</taxon>
        <taxon>Pseudomonadati</taxon>
        <taxon>Bacteroidota</taxon>
        <taxon>Chitinophagia</taxon>
        <taxon>Chitinophagales</taxon>
        <taxon>Chitinophagaceae</taxon>
        <taxon>Chitinophaga</taxon>
    </lineage>
</organism>
<name>A0A1H4EUP7_9BACT</name>